<feature type="transmembrane region" description="Helical" evidence="11">
    <location>
        <begin position="337"/>
        <end position="357"/>
    </location>
</feature>
<dbReference type="InterPro" id="IPR018422">
    <property type="entry name" value="Cation/H_exchanger_CPA1"/>
</dbReference>
<keyword evidence="6 9" id="KW-0406">Ion transport</keyword>
<feature type="transmembrane region" description="Helical" evidence="11">
    <location>
        <begin position="99"/>
        <end position="122"/>
    </location>
</feature>
<keyword evidence="2 9" id="KW-0813">Transport</keyword>
<evidence type="ECO:0000256" key="6">
    <source>
        <dbReference type="ARBA" id="ARBA00023065"/>
    </source>
</evidence>
<comment type="similarity">
    <text evidence="9">Belongs to the monovalent cation:proton antiporter 1 (CPA1) transporter (TC 2.A.36) family.</text>
</comment>
<evidence type="ECO:0000256" key="2">
    <source>
        <dbReference type="ARBA" id="ARBA00022448"/>
    </source>
</evidence>
<feature type="transmembrane region" description="Helical" evidence="11">
    <location>
        <begin position="12"/>
        <end position="31"/>
    </location>
</feature>
<evidence type="ECO:0000256" key="11">
    <source>
        <dbReference type="SAM" id="Phobius"/>
    </source>
</evidence>
<accession>A0A914EF03</accession>
<dbReference type="GO" id="GO:0051453">
    <property type="term" value="P:regulation of intracellular pH"/>
    <property type="evidence" value="ECO:0007669"/>
    <property type="project" value="TreeGrafter"/>
</dbReference>
<feature type="transmembrane region" description="Helical" evidence="11">
    <location>
        <begin position="134"/>
        <end position="154"/>
    </location>
</feature>
<dbReference type="AlphaFoldDB" id="A0A914EF03"/>
<dbReference type="NCBIfam" id="TIGR00840">
    <property type="entry name" value="b_cpa1"/>
    <property type="match status" value="1"/>
</dbReference>
<dbReference type="Gene3D" id="6.10.140.1330">
    <property type="match status" value="1"/>
</dbReference>
<dbReference type="PRINTS" id="PR01084">
    <property type="entry name" value="NAHEXCHNGR"/>
</dbReference>
<dbReference type="WBParaSite" id="ACRNAN_scaffold7843.g15078.t1">
    <property type="protein sequence ID" value="ACRNAN_scaffold7843.g15078.t1"/>
    <property type="gene ID" value="ACRNAN_scaffold7843.g15078"/>
</dbReference>
<evidence type="ECO:0000256" key="4">
    <source>
        <dbReference type="ARBA" id="ARBA00022989"/>
    </source>
</evidence>
<feature type="domain" description="Cation/H+ exchanger transmembrane" evidence="12">
    <location>
        <begin position="22"/>
        <end position="293"/>
    </location>
</feature>
<comment type="subcellular location">
    <subcellularLocation>
        <location evidence="1">Membrane</location>
        <topology evidence="1">Multi-pass membrane protein</topology>
    </subcellularLocation>
</comment>
<evidence type="ECO:0000256" key="5">
    <source>
        <dbReference type="ARBA" id="ARBA00023053"/>
    </source>
</evidence>
<evidence type="ECO:0000313" key="14">
    <source>
        <dbReference type="WBParaSite" id="ACRNAN_scaffold7843.g15078.t1"/>
    </source>
</evidence>
<keyword evidence="13" id="KW-1185">Reference proteome</keyword>
<name>A0A914EF03_9BILA</name>
<keyword evidence="5" id="KW-0915">Sodium</keyword>
<dbReference type="GO" id="GO:0098719">
    <property type="term" value="P:sodium ion import across plasma membrane"/>
    <property type="evidence" value="ECO:0007669"/>
    <property type="project" value="TreeGrafter"/>
</dbReference>
<dbReference type="InterPro" id="IPR004709">
    <property type="entry name" value="NaH_exchanger"/>
</dbReference>
<feature type="compositionally biased region" description="Pro residues" evidence="10">
    <location>
        <begin position="443"/>
        <end position="454"/>
    </location>
</feature>
<evidence type="ECO:0000256" key="10">
    <source>
        <dbReference type="SAM" id="MobiDB-lite"/>
    </source>
</evidence>
<dbReference type="GO" id="GO:0015385">
    <property type="term" value="F:sodium:proton antiporter activity"/>
    <property type="evidence" value="ECO:0007669"/>
    <property type="project" value="InterPro"/>
</dbReference>
<keyword evidence="3 9" id="KW-0812">Transmembrane</keyword>
<feature type="transmembrane region" description="Helical" evidence="11">
    <location>
        <begin position="259"/>
        <end position="276"/>
    </location>
</feature>
<dbReference type="InterPro" id="IPR006153">
    <property type="entry name" value="Cation/H_exchanger_TM"/>
</dbReference>
<organism evidence="13 14">
    <name type="scientific">Acrobeloides nanus</name>
    <dbReference type="NCBI Taxonomy" id="290746"/>
    <lineage>
        <taxon>Eukaryota</taxon>
        <taxon>Metazoa</taxon>
        <taxon>Ecdysozoa</taxon>
        <taxon>Nematoda</taxon>
        <taxon>Chromadorea</taxon>
        <taxon>Rhabditida</taxon>
        <taxon>Tylenchina</taxon>
        <taxon>Cephalobomorpha</taxon>
        <taxon>Cephaloboidea</taxon>
        <taxon>Cephalobidae</taxon>
        <taxon>Acrobeloides</taxon>
    </lineage>
</organism>
<dbReference type="Proteomes" id="UP000887540">
    <property type="component" value="Unplaced"/>
</dbReference>
<dbReference type="Pfam" id="PF00999">
    <property type="entry name" value="Na_H_Exchanger"/>
    <property type="match status" value="1"/>
</dbReference>
<feature type="transmembrane region" description="Helical" evidence="11">
    <location>
        <begin position="204"/>
        <end position="225"/>
    </location>
</feature>
<feature type="region of interest" description="Disordered" evidence="10">
    <location>
        <begin position="420"/>
        <end position="454"/>
    </location>
</feature>
<keyword evidence="7 11" id="KW-0472">Membrane</keyword>
<evidence type="ECO:0000313" key="13">
    <source>
        <dbReference type="Proteomes" id="UP000887540"/>
    </source>
</evidence>
<evidence type="ECO:0000256" key="7">
    <source>
        <dbReference type="ARBA" id="ARBA00023136"/>
    </source>
</evidence>
<dbReference type="GO" id="GO:0005886">
    <property type="term" value="C:plasma membrane"/>
    <property type="evidence" value="ECO:0007669"/>
    <property type="project" value="TreeGrafter"/>
</dbReference>
<evidence type="ECO:0000256" key="3">
    <source>
        <dbReference type="ARBA" id="ARBA00022692"/>
    </source>
</evidence>
<protein>
    <recommendedName>
        <fullName evidence="9">Sodium/hydrogen exchanger</fullName>
    </recommendedName>
</protein>
<feature type="transmembrane region" description="Helical" evidence="11">
    <location>
        <begin position="43"/>
        <end position="59"/>
    </location>
</feature>
<proteinExistence type="inferred from homology"/>
<evidence type="ECO:0000256" key="9">
    <source>
        <dbReference type="RuleBase" id="RU003722"/>
    </source>
</evidence>
<evidence type="ECO:0000256" key="8">
    <source>
        <dbReference type="ARBA" id="ARBA00023201"/>
    </source>
</evidence>
<keyword evidence="4 11" id="KW-1133">Transmembrane helix</keyword>
<dbReference type="PANTHER" id="PTHR10110">
    <property type="entry name" value="SODIUM/HYDROGEN EXCHANGER"/>
    <property type="match status" value="1"/>
</dbReference>
<keyword evidence="8 9" id="KW-0739">Sodium transport</keyword>
<dbReference type="GO" id="GO:0015386">
    <property type="term" value="F:potassium:proton antiporter activity"/>
    <property type="evidence" value="ECO:0007669"/>
    <property type="project" value="TreeGrafter"/>
</dbReference>
<evidence type="ECO:0000256" key="1">
    <source>
        <dbReference type="ARBA" id="ARBA00004141"/>
    </source>
</evidence>
<evidence type="ECO:0000259" key="12">
    <source>
        <dbReference type="Pfam" id="PF00999"/>
    </source>
</evidence>
<sequence>MINFEWHDVKTPLFVSLWVVLIMFVQIIFHASRENNFSLPDSVLLIITGFCVGTAIDWFLPHDIYMDPDLFFLYLLPPIALEAGYFMPNRAFFRNIGTILTFAIFGTLWNIVTIGLVLWLFSPFYDHSVTPIDIMLFSTLISAVDPVAVLSVFTEVKVNELLYICVFGESLLNDAVTIVLYHAFSSMAVIGTDHLEMKDFMRATGSFVLVSIGGFLIGVLGAAVTGMTTKFAHRLEYVQPLICLLFPYLAYLFAELAHYSGILAIVVCGLFMKQYANGNLSDDSRTTVKYFLKTIASQVEKIGMVDRFILAYGGLRGAICYGLAMTLDKDSVPAKDMFVSTTVVVICFTVFIQGTTIKPLVKFLHVKTQDDKLNTMTDIVINHARDDIMAGIEAIAGIHGQYFVCKKKIPNPDRDWGWDSRSRLGIGTGESRDRDLKKVGIPGPDPVPIPCYPN</sequence>
<dbReference type="PANTHER" id="PTHR10110:SF125">
    <property type="entry name" value="SODIUM_HYDROGEN EXCHANGER"/>
    <property type="match status" value="1"/>
</dbReference>
<feature type="transmembrane region" description="Helical" evidence="11">
    <location>
        <begin position="71"/>
        <end position="87"/>
    </location>
</feature>
<feature type="transmembrane region" description="Helical" evidence="11">
    <location>
        <begin position="308"/>
        <end position="325"/>
    </location>
</feature>
<keyword evidence="9" id="KW-0050">Antiport</keyword>
<reference evidence="14" key="1">
    <citation type="submission" date="2022-11" db="UniProtKB">
        <authorList>
            <consortium name="WormBaseParasite"/>
        </authorList>
    </citation>
    <scope>IDENTIFICATION</scope>
</reference>